<evidence type="ECO:0000256" key="2">
    <source>
        <dbReference type="SAM" id="MobiDB-lite"/>
    </source>
</evidence>
<dbReference type="NCBIfam" id="TIGR03696">
    <property type="entry name" value="Rhs_assc_core"/>
    <property type="match status" value="1"/>
</dbReference>
<dbReference type="NCBIfam" id="TIGR01643">
    <property type="entry name" value="YD_repeat_2x"/>
    <property type="match status" value="12"/>
</dbReference>
<dbReference type="AlphaFoldDB" id="A0A6N6W9Z3"/>
<feature type="region of interest" description="Disordered" evidence="2">
    <location>
        <begin position="1087"/>
        <end position="1201"/>
    </location>
</feature>
<feature type="compositionally biased region" description="Basic and acidic residues" evidence="2">
    <location>
        <begin position="1162"/>
        <end position="1188"/>
    </location>
</feature>
<name>A0A6N6W9Z3_9BURK</name>
<evidence type="ECO:0000313" key="6">
    <source>
        <dbReference type="EMBL" id="KAE8757487.1"/>
    </source>
</evidence>
<organism evidence="6 7">
    <name type="scientific">Paraburkholderia madseniana</name>
    <dbReference type="NCBI Taxonomy" id="2599607"/>
    <lineage>
        <taxon>Bacteria</taxon>
        <taxon>Pseudomonadati</taxon>
        <taxon>Pseudomonadota</taxon>
        <taxon>Betaproteobacteria</taxon>
        <taxon>Burkholderiales</taxon>
        <taxon>Burkholderiaceae</taxon>
        <taxon>Paraburkholderia</taxon>
    </lineage>
</organism>
<dbReference type="OrthoDB" id="5445630at2"/>
<feature type="transmembrane region" description="Helical" evidence="3">
    <location>
        <begin position="12"/>
        <end position="30"/>
    </location>
</feature>
<keyword evidence="3" id="KW-1133">Transmembrane helix</keyword>
<accession>A0A6N6W9Z3</accession>
<dbReference type="InterPro" id="IPR056823">
    <property type="entry name" value="TEN-like_YD-shell"/>
</dbReference>
<feature type="domain" description="DUF6531" evidence="4">
    <location>
        <begin position="121"/>
        <end position="200"/>
    </location>
</feature>
<protein>
    <submittedName>
        <fullName evidence="6">RHS repeat protein</fullName>
    </submittedName>
</protein>
<comment type="caution">
    <text evidence="6">The sequence shown here is derived from an EMBL/GenBank/DDBJ whole genome shotgun (WGS) entry which is preliminary data.</text>
</comment>
<dbReference type="InterPro" id="IPR050708">
    <property type="entry name" value="T6SS_VgrG/RHS"/>
</dbReference>
<dbReference type="Pfam" id="PF20148">
    <property type="entry name" value="DUF6531"/>
    <property type="match status" value="1"/>
</dbReference>
<dbReference type="InterPro" id="IPR031325">
    <property type="entry name" value="RHS_repeat"/>
</dbReference>
<proteinExistence type="predicted"/>
<dbReference type="RefSeq" id="WP_154563010.1">
    <property type="nucleotide sequence ID" value="NZ_VOSW01000046.1"/>
</dbReference>
<keyword evidence="3" id="KW-0472">Membrane</keyword>
<dbReference type="InterPro" id="IPR022385">
    <property type="entry name" value="Rhs_assc_core"/>
</dbReference>
<dbReference type="InterPro" id="IPR006530">
    <property type="entry name" value="YD"/>
</dbReference>
<sequence length="1201" mass="130950">MRSIDALAARRALLRPFVLFFLVMLSWFVAPNALADCDTRYIAAGAYPASPQCPLKAAAADFGGMGGYVCGDPNVIAAYCSGPAGTDSTEPVSVEGGMLDNGDNCSADSTAGCGNSTSGAEPVNLYTGQFYFFAHDLAVADTIALDLARVYRSGAYDSTGKPLVGAFGVGGGLTFDTILAMSKDRQRLELRQATGIRVPFTPRAGSNGNGWDDLTSPGEYYRARIDAAGSTGMTLSLRDGRVRRFTSIGGVYRLSRIEDRNGNALVISRDSKTGAITSVTGTNGRTLTFTSIVGARGTSLISRVTDQLSRQVNYQYDNQDRLTQVTDAGGGIWKYGWDSKSRLVTVTDPEGNLQVTSTYDDSDRVVAQKLADGSTFAIAYTVTGGKVTQTEVTDRRGSIRRLEFDTNGRVVRNTYPAGQPAQQVQTFAYDATGRVTNLTSTDRQYTYTYDANGNRTSESDQYGTLHTRTYDSYSQVLTDAEAGDPQRGVTTVYTYDAKGNLLTVTDRLGNRTTQTNDSQGRPLTVTDALRGVTRYTYTRADLTGVTDPLNRTTQCTADAAGRVTAVQDPLGNKTARTLDALARTTDVTDALGGVTHFTWDRNGRLLSQADPKGVTTRYTYNTIGRPVSKTDALGRSETYTWTLAGQVQSVTDRKGQVTGYSYDEAGRLKETAFQLAAGVASTRRWNYTWDNTLDRLGGLDDYARAEPGGTERRTTSTLFYYDSVTGKFVRTLEWPRQEGDWSYRYNAVTRELDGIDMFGVTVTYSRDAEHRVTQIQSVENDEAPRQFGYGYDALGRLAQATLANGITASYTWDAASQLTGITYKRSDGSVLGDLTYGYDLAGRRTKMGGSLAKVDLPQPVSDAQYNGANQLTRWLGRTFTYDLNGNLTGDGLNQYSWNLQGLLGGITGPTTAAFSYDAPGRRRNMTVDGQQTRMVWVGDELNLLLPDDDWSKRTRLFSPYPEGGLDELTYRRIGDDASQDRYVLRDGNNNVIALTDANQHIVTQYRYEPYGKTTLAGAADANTQQYTGRENDGTGLYYYRNRYYNPATARFISEDPIGWESGQTNAYAYVGGNPVQFSDPSGLQAMGFPVPAGPMPGGGFGPRPPGSGSQGLDDWLSNPSGGTFADSNADDPVVYPDNPKGSPEKFGNITGSRGKQCLDGSVWEKDTSSHGGDQWKRWPNRKSWEKKQTPQSVWPDGRIRK</sequence>
<evidence type="ECO:0000259" key="5">
    <source>
        <dbReference type="Pfam" id="PF25023"/>
    </source>
</evidence>
<evidence type="ECO:0000259" key="4">
    <source>
        <dbReference type="Pfam" id="PF20148"/>
    </source>
</evidence>
<gene>
    <name evidence="6" type="ORF">FSO04_23620</name>
</gene>
<evidence type="ECO:0000256" key="3">
    <source>
        <dbReference type="SAM" id="Phobius"/>
    </source>
</evidence>
<dbReference type="Pfam" id="PF25023">
    <property type="entry name" value="TEN_YD-shell"/>
    <property type="match status" value="3"/>
</dbReference>
<dbReference type="Proteomes" id="UP000463700">
    <property type="component" value="Unassembled WGS sequence"/>
</dbReference>
<feature type="domain" description="Teneurin-like YD-shell" evidence="5">
    <location>
        <begin position="770"/>
        <end position="1061"/>
    </location>
</feature>
<evidence type="ECO:0000313" key="7">
    <source>
        <dbReference type="Proteomes" id="UP000463700"/>
    </source>
</evidence>
<reference evidence="6 7" key="1">
    <citation type="journal article" date="2020" name="Int. J. Syst. Evol. Microbiol.">
        <title>Paraburkholderia madseniana sp. nov., a phenolic acid-degrading bacterium isolated from acidic forest soil.</title>
        <authorList>
            <person name="Wilhelm R.C."/>
            <person name="Murphy S.J.L."/>
            <person name="Feriancek N.M."/>
            <person name="Karasz D.C."/>
            <person name="DeRito C.M."/>
            <person name="Newman J.D."/>
            <person name="Buckley D.H."/>
        </authorList>
    </citation>
    <scope>NUCLEOTIDE SEQUENCE [LARGE SCALE GENOMIC DNA]</scope>
    <source>
        <strain evidence="6 7">RP11</strain>
    </source>
</reference>
<feature type="domain" description="Teneurin-like YD-shell" evidence="5">
    <location>
        <begin position="388"/>
        <end position="503"/>
    </location>
</feature>
<dbReference type="EMBL" id="VOSW01000046">
    <property type="protein sequence ID" value="KAE8757487.1"/>
    <property type="molecule type" value="Genomic_DNA"/>
</dbReference>
<dbReference type="PANTHER" id="PTHR32305">
    <property type="match status" value="1"/>
</dbReference>
<dbReference type="InterPro" id="IPR045351">
    <property type="entry name" value="DUF6531"/>
</dbReference>
<dbReference type="PANTHER" id="PTHR32305:SF15">
    <property type="entry name" value="PROTEIN RHSA-RELATED"/>
    <property type="match status" value="1"/>
</dbReference>
<dbReference type="Gene3D" id="3.90.930.1">
    <property type="match status" value="1"/>
</dbReference>
<evidence type="ECO:0000256" key="1">
    <source>
        <dbReference type="ARBA" id="ARBA00022737"/>
    </source>
</evidence>
<keyword evidence="3" id="KW-0812">Transmembrane</keyword>
<dbReference type="Pfam" id="PF05593">
    <property type="entry name" value="RHS_repeat"/>
    <property type="match status" value="2"/>
</dbReference>
<keyword evidence="1" id="KW-0677">Repeat</keyword>
<dbReference type="Gene3D" id="2.180.10.10">
    <property type="entry name" value="RHS repeat-associated core"/>
    <property type="match status" value="4"/>
</dbReference>
<feature type="domain" description="Teneurin-like YD-shell" evidence="5">
    <location>
        <begin position="253"/>
        <end position="353"/>
    </location>
</feature>